<dbReference type="GO" id="GO:0016887">
    <property type="term" value="F:ATP hydrolysis activity"/>
    <property type="evidence" value="ECO:0007669"/>
    <property type="project" value="InterPro"/>
</dbReference>
<dbReference type="InterPro" id="IPR031248">
    <property type="entry name" value="RNF213"/>
</dbReference>
<dbReference type="PANTHER" id="PTHR22605:SF1">
    <property type="entry name" value="RZ-TYPE DOMAIN-CONTAINING PROTEIN"/>
    <property type="match status" value="1"/>
</dbReference>
<gene>
    <name evidence="1" type="ORF">GPM918_LOCUS25298</name>
    <name evidence="2" type="ORF">SRO942_LOCUS25305</name>
</gene>
<evidence type="ECO:0000313" key="1">
    <source>
        <dbReference type="EMBL" id="CAF1233609.1"/>
    </source>
</evidence>
<dbReference type="PANTHER" id="PTHR22605">
    <property type="entry name" value="RZ-TYPE DOMAIN-CONTAINING PROTEIN"/>
    <property type="match status" value="1"/>
</dbReference>
<dbReference type="Proteomes" id="UP000681722">
    <property type="component" value="Unassembled WGS sequence"/>
</dbReference>
<proteinExistence type="predicted"/>
<dbReference type="EMBL" id="CAJOBC010009775">
    <property type="protein sequence ID" value="CAF3996190.1"/>
    <property type="molecule type" value="Genomic_DNA"/>
</dbReference>
<evidence type="ECO:0008006" key="4">
    <source>
        <dbReference type="Google" id="ProtNLM"/>
    </source>
</evidence>
<dbReference type="GO" id="GO:0004842">
    <property type="term" value="F:ubiquitin-protein transferase activity"/>
    <property type="evidence" value="ECO:0007669"/>
    <property type="project" value="InterPro"/>
</dbReference>
<accession>A0A814YTY0</accession>
<dbReference type="Gene3D" id="3.40.50.300">
    <property type="entry name" value="P-loop containing nucleotide triphosphate hydrolases"/>
    <property type="match status" value="1"/>
</dbReference>
<evidence type="ECO:0000313" key="2">
    <source>
        <dbReference type="EMBL" id="CAF3996190.1"/>
    </source>
</evidence>
<organism evidence="1 3">
    <name type="scientific">Didymodactylos carnosus</name>
    <dbReference type="NCBI Taxonomy" id="1234261"/>
    <lineage>
        <taxon>Eukaryota</taxon>
        <taxon>Metazoa</taxon>
        <taxon>Spiralia</taxon>
        <taxon>Gnathifera</taxon>
        <taxon>Rotifera</taxon>
        <taxon>Eurotatoria</taxon>
        <taxon>Bdelloidea</taxon>
        <taxon>Philodinida</taxon>
        <taxon>Philodinidae</taxon>
        <taxon>Didymodactylos</taxon>
    </lineage>
</organism>
<sequence length="1297" mass="150774">EDLKLEEPDMNTCSNILTKMDYLTKLFQEQLQRISKQWKTIKLSRMKWFFGVIDRVEEEMQLLTPFLDDEARRCLASVMAYWRDQKFIQNVCRGCQKIVQLCNLDTNPVAIDEILAINDETLCETCHAAYQEFSDVCYSKQPKPVLNISSHFYSSIHLIEFLATLNRTDFDDLLEAITEWEESSVSPQTIIEFQSIGSFLGQLLTYCSTEQTSSSLLSTSTKKSLNEFFQQVNKLMENPDFANIVKYFESCSVSLIGIKRLYLDLTDKEESKRIKIFHIINNSTINFSHSVKFDVCVQTENGEKFWYVELTELRDRARLIEYSGNEKRAIRIQQREYDEETEKKMLKSLVALTDVIENALQNLRELDIMGYPLFDGFSKCGYFRVDALDNPELRMDIILAFIASSNQFTSLSVKSVRERQSNSGDNIHDPGKVLSESIIRWDKTQPFTVVFTSTNDPLFVYKSPRDVPKSLIQYFNVLSKRSAWLSNATNDVFKDFTELTHTELFYKLASLSTKYWNKAICTKCFRQFPHEQHLCSECKDRLTKPKTFDSNDIRKFQTEIANILEREYVITPDNYIKMLLIWLRVSSRLPILIMGETVKTNKRLWIFFDEFNTTKNVGLIKEIVCERTLLGERLPENMVFLGACNPRRQKTSKIRFDDNIGIKKDQYEMLKSNIGGSLLYTVEPIPETMIEYIWDYGFLDEVTERKYIETILQTCDKLTHSPYYRMIVDAICISQKYLRCSEDISSVSLRDVARYRLLYNWFYESVSSRQPKLPVKDITFKSAILALLLCYYFRLSSKAEKLEYIDLIKKPMQFNDIQKYAIEDMLQAEQNDLIRRMELPPGTALNRALCDNILVIFVCVLNYLPVILCGKPGCSKTSSVQIVITSLKGKKSNDPYFQELPELIAVAYQGSKNCRSESIEKVFERAKKYNDTKSHAKLLPVIIFDEIGLAELSVHNPLKVLHSELEIGNCKYGFVAISNWRLDASKMNRTLYLACPDPTIDDLQLTAKTIQTSLVKRQQIQLNDDVMNSLANAYLALSYELKLQKNENYFGLRDFYSLIKGIIKEFDHTARQESNIRYDNMLDLQMKIIRKQLKINFDGVIDGSVFLWERFCQYTKQEESIEHYPSPDFSDLLTQSLNDRSGRYLMLISETNSLTDYVERYLSKKLNNVRTLIGSQISGDIDSESYGYRILMDVILYAEKPLTLIMRNMDKSYSSLYDLFNQSFSVSGQKKYCRIPLGALYAPKCLVNDKFYCIVLVNNKDIETADPPFLNRFEKHTVQFKDIVHSTHWATTQKLLL</sequence>
<dbReference type="OrthoDB" id="2423195at2759"/>
<reference evidence="1" key="1">
    <citation type="submission" date="2021-02" db="EMBL/GenBank/DDBJ databases">
        <authorList>
            <person name="Nowell W R."/>
        </authorList>
    </citation>
    <scope>NUCLEOTIDE SEQUENCE</scope>
</reference>
<protein>
    <recommendedName>
        <fullName evidence="4">Ring finger protein 213</fullName>
    </recommendedName>
</protein>
<dbReference type="Proteomes" id="UP000663829">
    <property type="component" value="Unassembled WGS sequence"/>
</dbReference>
<keyword evidence="3" id="KW-1185">Reference proteome</keyword>
<name>A0A814YTY0_9BILA</name>
<evidence type="ECO:0000313" key="3">
    <source>
        <dbReference type="Proteomes" id="UP000663829"/>
    </source>
</evidence>
<dbReference type="EMBL" id="CAJNOQ010009769">
    <property type="protein sequence ID" value="CAF1233609.1"/>
    <property type="molecule type" value="Genomic_DNA"/>
</dbReference>
<dbReference type="SUPFAM" id="SSF52540">
    <property type="entry name" value="P-loop containing nucleoside triphosphate hydrolases"/>
    <property type="match status" value="1"/>
</dbReference>
<comment type="caution">
    <text evidence="1">The sequence shown here is derived from an EMBL/GenBank/DDBJ whole genome shotgun (WGS) entry which is preliminary data.</text>
</comment>
<dbReference type="InterPro" id="IPR027417">
    <property type="entry name" value="P-loop_NTPase"/>
</dbReference>
<feature type="non-terminal residue" evidence="1">
    <location>
        <position position="1"/>
    </location>
</feature>